<keyword evidence="3" id="KW-1185">Reference proteome</keyword>
<dbReference type="PANTHER" id="PTHR47829:SF3">
    <property type="entry name" value="AMINOGLYCOSIDE PHOSPHOTRANSFERASE DOMAIN-CONTAINING PROTEIN"/>
    <property type="match status" value="1"/>
</dbReference>
<keyword evidence="2" id="KW-0808">Transferase</keyword>
<dbReference type="Gene3D" id="3.90.1200.10">
    <property type="match status" value="1"/>
</dbReference>
<evidence type="ECO:0000259" key="1">
    <source>
        <dbReference type="Pfam" id="PF01636"/>
    </source>
</evidence>
<dbReference type="Pfam" id="PF01636">
    <property type="entry name" value="APH"/>
    <property type="match status" value="1"/>
</dbReference>
<dbReference type="GO" id="GO:0016740">
    <property type="term" value="F:transferase activity"/>
    <property type="evidence" value="ECO:0007669"/>
    <property type="project" value="UniProtKB-KW"/>
</dbReference>
<dbReference type="InterPro" id="IPR041726">
    <property type="entry name" value="ACAD10_11_N"/>
</dbReference>
<sequence length="362" mass="40062">MTNDTQTSFSGTRPVAPAHAFDTGRLGDYMREHVDGFSGALHVEQFKGGQSNPTFLLEAGGCRYVLRRKPPGTLLPSAHAIDREYRVISALAGTDVPVARAYALCEDTEVIGTAFYIMEYVEGRIYWDSALPGLSNAERGALYDETNRVIAALHSVDPVAVGLADYGKPGNYIERQVARWTKQYRAAETERIDAADCLIAWLPQHVPSGDESRIVHGDYRLDNVIFHPHEPRILAVLDWELSTLGHPLADFAYHCMTWRMPMHQGRGLAGIDLAALGIPDEAAYLQRYLQRVARSSNQMVSEADWGYYLVFNLFRLVGILQGVHARALQGNASSAQALEVGKRTRPLAELAWALAQQVDAAR</sequence>
<dbReference type="SUPFAM" id="SSF56112">
    <property type="entry name" value="Protein kinase-like (PK-like)"/>
    <property type="match status" value="1"/>
</dbReference>
<dbReference type="RefSeq" id="WP_134759937.1">
    <property type="nucleotide sequence ID" value="NZ_CP038152.1"/>
</dbReference>
<accession>A0A4P7D5J7</accession>
<reference evidence="2 3" key="1">
    <citation type="submission" date="2019-03" db="EMBL/GenBank/DDBJ databases">
        <title>Paraburkholderia sp. 7MH5, isolated from subtropical forest soil.</title>
        <authorList>
            <person name="Gao Z.-H."/>
            <person name="Qiu L.-H."/>
        </authorList>
    </citation>
    <scope>NUCLEOTIDE SEQUENCE [LARGE SCALE GENOMIC DNA]</scope>
    <source>
        <strain evidence="2 3">7MH5</strain>
        <plasmid evidence="2 3">unnamed1</plasmid>
    </source>
</reference>
<feature type="domain" description="Aminoglycoside phosphotransferase" evidence="1">
    <location>
        <begin position="43"/>
        <end position="261"/>
    </location>
</feature>
<gene>
    <name evidence="2" type="ORF">E1956_43070</name>
</gene>
<dbReference type="PANTHER" id="PTHR47829">
    <property type="entry name" value="HYDROLASE, PUTATIVE (AFU_ORTHOLOGUE AFUA_1G12880)-RELATED"/>
    <property type="match status" value="1"/>
</dbReference>
<organism evidence="2 3">
    <name type="scientific">Paraburkholderia pallida</name>
    <dbReference type="NCBI Taxonomy" id="2547399"/>
    <lineage>
        <taxon>Bacteria</taxon>
        <taxon>Pseudomonadati</taxon>
        <taxon>Pseudomonadota</taxon>
        <taxon>Betaproteobacteria</taxon>
        <taxon>Burkholderiales</taxon>
        <taxon>Burkholderiaceae</taxon>
        <taxon>Paraburkholderia</taxon>
    </lineage>
</organism>
<dbReference type="OrthoDB" id="3806873at2"/>
<dbReference type="InterPro" id="IPR011009">
    <property type="entry name" value="Kinase-like_dom_sf"/>
</dbReference>
<geneLocation type="plasmid" evidence="2 3">
    <name>unnamed1</name>
</geneLocation>
<dbReference type="CDD" id="cd05154">
    <property type="entry name" value="ACAD10_11_N-like"/>
    <property type="match status" value="1"/>
</dbReference>
<protein>
    <submittedName>
        <fullName evidence="2">Phosphotransferase family protein</fullName>
    </submittedName>
</protein>
<evidence type="ECO:0000313" key="3">
    <source>
        <dbReference type="Proteomes" id="UP000295727"/>
    </source>
</evidence>
<dbReference type="EMBL" id="CP038152">
    <property type="protein sequence ID" value="QBR03989.1"/>
    <property type="molecule type" value="Genomic_DNA"/>
</dbReference>
<proteinExistence type="predicted"/>
<dbReference type="InterPro" id="IPR052898">
    <property type="entry name" value="ACAD10-like"/>
</dbReference>
<dbReference type="AlphaFoldDB" id="A0A4P7D5J7"/>
<dbReference type="InterPro" id="IPR002575">
    <property type="entry name" value="Aminoglycoside_PTrfase"/>
</dbReference>
<dbReference type="Proteomes" id="UP000295727">
    <property type="component" value="Plasmid unnamed1"/>
</dbReference>
<keyword evidence="2" id="KW-0614">Plasmid</keyword>
<evidence type="ECO:0000313" key="2">
    <source>
        <dbReference type="EMBL" id="QBR03989.1"/>
    </source>
</evidence>
<name>A0A4P7D5J7_9BURK</name>
<dbReference type="KEGG" id="ppai:E1956_43070"/>
<dbReference type="Gene3D" id="3.30.200.20">
    <property type="entry name" value="Phosphorylase Kinase, domain 1"/>
    <property type="match status" value="1"/>
</dbReference>